<feature type="compositionally biased region" description="Basic and acidic residues" evidence="1">
    <location>
        <begin position="281"/>
        <end position="291"/>
    </location>
</feature>
<keyword evidence="5" id="KW-1185">Reference proteome</keyword>
<accession>A0A8J5N465</accession>
<keyword evidence="2" id="KW-1133">Transmembrane helix</keyword>
<feature type="compositionally biased region" description="Polar residues" evidence="1">
    <location>
        <begin position="238"/>
        <end position="280"/>
    </location>
</feature>
<evidence type="ECO:0000313" key="5">
    <source>
        <dbReference type="Proteomes" id="UP000747542"/>
    </source>
</evidence>
<keyword evidence="2" id="KW-0812">Transmembrane</keyword>
<gene>
    <name evidence="4" type="ORF">Hamer_G017881</name>
</gene>
<keyword evidence="3" id="KW-0732">Signal</keyword>
<evidence type="ECO:0000313" key="4">
    <source>
        <dbReference type="EMBL" id="KAG7172902.1"/>
    </source>
</evidence>
<comment type="caution">
    <text evidence="4">The sequence shown here is derived from an EMBL/GenBank/DDBJ whole genome shotgun (WGS) entry which is preliminary data.</text>
</comment>
<dbReference type="Proteomes" id="UP000747542">
    <property type="component" value="Unassembled WGS sequence"/>
</dbReference>
<sequence length="344" mass="38801">MWWCVVTCGAPRPSTSMTLCLVLLLIPFLRPLPLEVLSSPELVSDCVERAETSLNMASRDILKSSEIIFGVEPANSSFICKVELKPEKDSPLSSSLTVDIIHNNSDVVSVTESEVTKNYSLCWPSQSAFSRLDYFIRLMDGRQMKVGINSFSDNPCTIMLRKEITRDFRATITSEQNVTFYEVPCKNVEVSTPTPTQNYLSLKHLYSGLVGFVILLLFLVFCWYIRRLIHPHPPTGPPTQADNSTSPSGPNQSTTHDLMDSLGSNPLSNFSSYDSVPQEQTAREPLDKESVKNWSQMSRMGEGPVSEPPPPYTREVHWETPSLRHHNNNDDETTYERATFWWGT</sequence>
<feature type="chain" id="PRO_5035258411" evidence="3">
    <location>
        <begin position="32"/>
        <end position="344"/>
    </location>
</feature>
<organism evidence="4 5">
    <name type="scientific">Homarus americanus</name>
    <name type="common">American lobster</name>
    <dbReference type="NCBI Taxonomy" id="6706"/>
    <lineage>
        <taxon>Eukaryota</taxon>
        <taxon>Metazoa</taxon>
        <taxon>Ecdysozoa</taxon>
        <taxon>Arthropoda</taxon>
        <taxon>Crustacea</taxon>
        <taxon>Multicrustacea</taxon>
        <taxon>Malacostraca</taxon>
        <taxon>Eumalacostraca</taxon>
        <taxon>Eucarida</taxon>
        <taxon>Decapoda</taxon>
        <taxon>Pleocyemata</taxon>
        <taxon>Astacidea</taxon>
        <taxon>Nephropoidea</taxon>
        <taxon>Nephropidae</taxon>
        <taxon>Homarus</taxon>
    </lineage>
</organism>
<name>A0A8J5N465_HOMAM</name>
<evidence type="ECO:0000256" key="1">
    <source>
        <dbReference type="SAM" id="MobiDB-lite"/>
    </source>
</evidence>
<feature type="signal peptide" evidence="3">
    <location>
        <begin position="1"/>
        <end position="31"/>
    </location>
</feature>
<feature type="region of interest" description="Disordered" evidence="1">
    <location>
        <begin position="235"/>
        <end position="330"/>
    </location>
</feature>
<feature type="transmembrane region" description="Helical" evidence="2">
    <location>
        <begin position="205"/>
        <end position="225"/>
    </location>
</feature>
<evidence type="ECO:0000256" key="3">
    <source>
        <dbReference type="SAM" id="SignalP"/>
    </source>
</evidence>
<protein>
    <submittedName>
        <fullName evidence="4">Uncharacterized protein</fullName>
    </submittedName>
</protein>
<proteinExistence type="predicted"/>
<evidence type="ECO:0000256" key="2">
    <source>
        <dbReference type="SAM" id="Phobius"/>
    </source>
</evidence>
<dbReference type="AlphaFoldDB" id="A0A8J5N465"/>
<reference evidence="4" key="1">
    <citation type="journal article" date="2021" name="Sci. Adv.">
        <title>The American lobster genome reveals insights on longevity, neural, and immune adaptations.</title>
        <authorList>
            <person name="Polinski J.M."/>
            <person name="Zimin A.V."/>
            <person name="Clark K.F."/>
            <person name="Kohn A.B."/>
            <person name="Sadowski N."/>
            <person name="Timp W."/>
            <person name="Ptitsyn A."/>
            <person name="Khanna P."/>
            <person name="Romanova D.Y."/>
            <person name="Williams P."/>
            <person name="Greenwood S.J."/>
            <person name="Moroz L.L."/>
            <person name="Walt D.R."/>
            <person name="Bodnar A.G."/>
        </authorList>
    </citation>
    <scope>NUCLEOTIDE SEQUENCE</scope>
    <source>
        <strain evidence="4">GMGI-L3</strain>
    </source>
</reference>
<keyword evidence="2" id="KW-0472">Membrane</keyword>
<dbReference type="EMBL" id="JAHLQT010010216">
    <property type="protein sequence ID" value="KAG7172902.1"/>
    <property type="molecule type" value="Genomic_DNA"/>
</dbReference>